<dbReference type="SMR" id="A0A8T3AAN3"/>
<dbReference type="AlphaFoldDB" id="A0A8T3AAN3"/>
<dbReference type="OrthoDB" id="3248508at2759"/>
<feature type="domain" description="Replication factor A C-terminal" evidence="6">
    <location>
        <begin position="273"/>
        <end position="407"/>
    </location>
</feature>
<evidence type="ECO:0000256" key="4">
    <source>
        <dbReference type="ARBA" id="ARBA00022833"/>
    </source>
</evidence>
<keyword evidence="9" id="KW-1185">Reference proteome</keyword>
<dbReference type="CDD" id="cd04476">
    <property type="entry name" value="RPA1_DBD_C"/>
    <property type="match status" value="1"/>
</dbReference>
<evidence type="ECO:0000259" key="6">
    <source>
        <dbReference type="Pfam" id="PF08646"/>
    </source>
</evidence>
<evidence type="ECO:0000256" key="5">
    <source>
        <dbReference type="ARBA" id="ARBA00023125"/>
    </source>
</evidence>
<dbReference type="Pfam" id="PF16900">
    <property type="entry name" value="REPA_OB_2"/>
    <property type="match status" value="1"/>
</dbReference>
<keyword evidence="5" id="KW-0238">DNA-binding</keyword>
<evidence type="ECO:0000259" key="7">
    <source>
        <dbReference type="Pfam" id="PF16900"/>
    </source>
</evidence>
<dbReference type="Gene3D" id="2.40.50.140">
    <property type="entry name" value="Nucleic acid-binding proteins"/>
    <property type="match status" value="3"/>
</dbReference>
<accession>A0A8T3AAN3</accession>
<keyword evidence="3" id="KW-0863">Zinc-finger</keyword>
<comment type="caution">
    <text evidence="8">The sequence shown here is derived from an EMBL/GenBank/DDBJ whole genome shotgun (WGS) entry which is preliminary data.</text>
</comment>
<sequence length="424" mass="48254">MESSNLIKSLSLNQRYWSITAVINQIDPVKMFKSGQGKIQKLTLMDKEGSKIYAIMFNETIDKFHNMLQIGKTYIFSNGQIKAINKDFYNVNENFEIILNSISEIQVAITDDIEPVTNNLSVIEDIKSNPNSPSDIILLVLNVSEVRVIYRQTDKKKFVKRDLQVVDLRSEVCTFTLWEGLATVEGKQLEDSRNEKTIILAKGIIGKNFNGFILSTTQSTTLEINPNLPSSKELLDLSNKIIHQHISSVSDTYLMTNLQNINTSEQSLGEVKYYSTRVVIKGLNQEGNLWYNSCSTCKSKISIIDGIANCLKCSKENPEYSLRYLIKLRVEDNSSTAIFTVFDNEVEHLIGMPVTNLEKIKASNIEDYNNIITNICDKELIFSVKVQDKEYGNRSFRSITVQSIKEISDEVIEIEPKRIKLEEL</sequence>
<proteinExistence type="inferred from homology"/>
<dbReference type="PANTHER" id="PTHR47165:SF4">
    <property type="entry name" value="OS03G0429900 PROTEIN"/>
    <property type="match status" value="1"/>
</dbReference>
<keyword evidence="4" id="KW-0862">Zinc</keyword>
<dbReference type="SUPFAM" id="SSF50249">
    <property type="entry name" value="Nucleic acid-binding proteins"/>
    <property type="match status" value="3"/>
</dbReference>
<dbReference type="EMBL" id="JAGYWB010000018">
    <property type="protein sequence ID" value="KAI0493230.1"/>
    <property type="molecule type" value="Genomic_DNA"/>
</dbReference>
<feature type="domain" description="Replication protein A OB" evidence="7">
    <location>
        <begin position="129"/>
        <end position="225"/>
    </location>
</feature>
<dbReference type="InterPro" id="IPR013955">
    <property type="entry name" value="Rep_factor-A_C"/>
</dbReference>
<evidence type="ECO:0000256" key="2">
    <source>
        <dbReference type="ARBA" id="ARBA00022723"/>
    </source>
</evidence>
<dbReference type="Pfam" id="PF08646">
    <property type="entry name" value="Rep_fac-A_C"/>
    <property type="match status" value="1"/>
</dbReference>
<evidence type="ECO:0000313" key="9">
    <source>
        <dbReference type="Proteomes" id="UP000829196"/>
    </source>
</evidence>
<dbReference type="CDD" id="cd04474">
    <property type="entry name" value="RPA1_DBD_A"/>
    <property type="match status" value="1"/>
</dbReference>
<dbReference type="InterPro" id="IPR012340">
    <property type="entry name" value="NA-bd_OB-fold"/>
</dbReference>
<evidence type="ECO:0000313" key="8">
    <source>
        <dbReference type="EMBL" id="KAI0493230.1"/>
    </source>
</evidence>
<dbReference type="GO" id="GO:0003677">
    <property type="term" value="F:DNA binding"/>
    <property type="evidence" value="ECO:0007669"/>
    <property type="project" value="UniProtKB-KW"/>
</dbReference>
<dbReference type="PANTHER" id="PTHR47165">
    <property type="entry name" value="OS03G0429900 PROTEIN"/>
    <property type="match status" value="1"/>
</dbReference>
<dbReference type="InterPro" id="IPR031657">
    <property type="entry name" value="REPA_OB_2"/>
</dbReference>
<dbReference type="FunFam" id="2.40.50.140:FF:000041">
    <property type="entry name" value="Replication protein A subunit"/>
    <property type="match status" value="1"/>
</dbReference>
<name>A0A8T3AAN3_DENNO</name>
<keyword evidence="2" id="KW-0479">Metal-binding</keyword>
<comment type="similarity">
    <text evidence="1">Belongs to the replication factor A protein 1 family.</text>
</comment>
<organism evidence="8 9">
    <name type="scientific">Dendrobium nobile</name>
    <name type="common">Orchid</name>
    <dbReference type="NCBI Taxonomy" id="94219"/>
    <lineage>
        <taxon>Eukaryota</taxon>
        <taxon>Viridiplantae</taxon>
        <taxon>Streptophyta</taxon>
        <taxon>Embryophyta</taxon>
        <taxon>Tracheophyta</taxon>
        <taxon>Spermatophyta</taxon>
        <taxon>Magnoliopsida</taxon>
        <taxon>Liliopsida</taxon>
        <taxon>Asparagales</taxon>
        <taxon>Orchidaceae</taxon>
        <taxon>Epidendroideae</taxon>
        <taxon>Malaxideae</taxon>
        <taxon>Dendrobiinae</taxon>
        <taxon>Dendrobium</taxon>
    </lineage>
</organism>
<protein>
    <submittedName>
        <fullName evidence="8">Uncharacterized protein</fullName>
    </submittedName>
</protein>
<gene>
    <name evidence="8" type="ORF">KFK09_027506</name>
</gene>
<dbReference type="Proteomes" id="UP000829196">
    <property type="component" value="Unassembled WGS sequence"/>
</dbReference>
<reference evidence="8" key="1">
    <citation type="journal article" date="2022" name="Front. Genet.">
        <title>Chromosome-Scale Assembly of the Dendrobium nobile Genome Provides Insights Into the Molecular Mechanism of the Biosynthesis of the Medicinal Active Ingredient of Dendrobium.</title>
        <authorList>
            <person name="Xu Q."/>
            <person name="Niu S.-C."/>
            <person name="Li K.-L."/>
            <person name="Zheng P.-J."/>
            <person name="Zhang X.-J."/>
            <person name="Jia Y."/>
            <person name="Liu Y."/>
            <person name="Niu Y.-X."/>
            <person name="Yu L.-H."/>
            <person name="Chen D.-F."/>
            <person name="Zhang G.-Q."/>
        </authorList>
    </citation>
    <scope>NUCLEOTIDE SEQUENCE</scope>
    <source>
        <tissue evidence="8">Leaf</tissue>
    </source>
</reference>
<dbReference type="InterPro" id="IPR047192">
    <property type="entry name" value="Euk_RPA1_DBD_C"/>
</dbReference>
<evidence type="ECO:0000256" key="3">
    <source>
        <dbReference type="ARBA" id="ARBA00022771"/>
    </source>
</evidence>
<evidence type="ECO:0000256" key="1">
    <source>
        <dbReference type="ARBA" id="ARBA00005690"/>
    </source>
</evidence>
<dbReference type="GO" id="GO:0008270">
    <property type="term" value="F:zinc ion binding"/>
    <property type="evidence" value="ECO:0007669"/>
    <property type="project" value="UniProtKB-KW"/>
</dbReference>